<feature type="domain" description="OmpR/PhoB-type" evidence="3">
    <location>
        <begin position="141"/>
        <end position="240"/>
    </location>
</feature>
<dbReference type="Pfam" id="PF00486">
    <property type="entry name" value="Trans_reg_C"/>
    <property type="match status" value="1"/>
</dbReference>
<proteinExistence type="predicted"/>
<accession>A0A1X6ZT82</accession>
<dbReference type="Proteomes" id="UP000193207">
    <property type="component" value="Unassembled WGS sequence"/>
</dbReference>
<feature type="DNA-binding region" description="OmpR/PhoB-type" evidence="2">
    <location>
        <begin position="141"/>
        <end position="240"/>
    </location>
</feature>
<dbReference type="EMBL" id="FWFU01000004">
    <property type="protein sequence ID" value="SLN61033.1"/>
    <property type="molecule type" value="Genomic_DNA"/>
</dbReference>
<dbReference type="AlphaFoldDB" id="A0A1X6ZT82"/>
<dbReference type="GO" id="GO:0000160">
    <property type="term" value="P:phosphorelay signal transduction system"/>
    <property type="evidence" value="ECO:0007669"/>
    <property type="project" value="InterPro"/>
</dbReference>
<dbReference type="Gene3D" id="1.10.10.10">
    <property type="entry name" value="Winged helix-like DNA-binding domain superfamily/Winged helix DNA-binding domain"/>
    <property type="match status" value="1"/>
</dbReference>
<reference evidence="4 5" key="1">
    <citation type="submission" date="2017-03" db="EMBL/GenBank/DDBJ databases">
        <authorList>
            <person name="Afonso C.L."/>
            <person name="Miller P.J."/>
            <person name="Scott M.A."/>
            <person name="Spackman E."/>
            <person name="Goraichik I."/>
            <person name="Dimitrov K.M."/>
            <person name="Suarez D.L."/>
            <person name="Swayne D.E."/>
        </authorList>
    </citation>
    <scope>NUCLEOTIDE SEQUENCE [LARGE SCALE GENOMIC DNA]</scope>
    <source>
        <strain evidence="4 5">CECT 8110</strain>
    </source>
</reference>
<dbReference type="PROSITE" id="PS51755">
    <property type="entry name" value="OMPR_PHOB"/>
    <property type="match status" value="1"/>
</dbReference>
<evidence type="ECO:0000256" key="1">
    <source>
        <dbReference type="ARBA" id="ARBA00023125"/>
    </source>
</evidence>
<dbReference type="SUPFAM" id="SSF46894">
    <property type="entry name" value="C-terminal effector domain of the bipartite response regulators"/>
    <property type="match status" value="1"/>
</dbReference>
<gene>
    <name evidence="4" type="primary">phoB_2</name>
    <name evidence="4" type="ORF">ROH8110_03429</name>
</gene>
<name>A0A1X6ZT82_9RHOB</name>
<sequence length="243" mass="26855">MRLGEATADILPVKDTVIRPAIVFGQHRIAGTRATTALRCAGLSMTKARTKEDLLHRIGQAKPDLVVILGAQDGHDPASLLADINASRRTETMPVLFISEAGIRCAGAYANFDRVAPDSGVFETFLAVRALLRRERPWILQESRCYGALQLDEARFRLAYGQRTAALGKLDINILGPFFDAPGHVFDRRMLQRLAYGYGRWKKGSRLIDAGVCRTRGLLMEHLGFDPIQTVRGVGYRLIGRPA</sequence>
<dbReference type="GO" id="GO:0006355">
    <property type="term" value="P:regulation of DNA-templated transcription"/>
    <property type="evidence" value="ECO:0007669"/>
    <property type="project" value="InterPro"/>
</dbReference>
<dbReference type="GO" id="GO:0003677">
    <property type="term" value="F:DNA binding"/>
    <property type="evidence" value="ECO:0007669"/>
    <property type="project" value="UniProtKB-UniRule"/>
</dbReference>
<dbReference type="CDD" id="cd00383">
    <property type="entry name" value="trans_reg_C"/>
    <property type="match status" value="1"/>
</dbReference>
<evidence type="ECO:0000259" key="3">
    <source>
        <dbReference type="PROSITE" id="PS51755"/>
    </source>
</evidence>
<evidence type="ECO:0000313" key="4">
    <source>
        <dbReference type="EMBL" id="SLN61033.1"/>
    </source>
</evidence>
<keyword evidence="1 2" id="KW-0238">DNA-binding</keyword>
<dbReference type="InterPro" id="IPR036388">
    <property type="entry name" value="WH-like_DNA-bd_sf"/>
</dbReference>
<keyword evidence="5" id="KW-1185">Reference proteome</keyword>
<protein>
    <submittedName>
        <fullName evidence="4">Phosphate regulon transcriptional regulatory protein PhoB</fullName>
    </submittedName>
</protein>
<organism evidence="4 5">
    <name type="scientific">Roseovarius halotolerans</name>
    <dbReference type="NCBI Taxonomy" id="505353"/>
    <lineage>
        <taxon>Bacteria</taxon>
        <taxon>Pseudomonadati</taxon>
        <taxon>Pseudomonadota</taxon>
        <taxon>Alphaproteobacteria</taxon>
        <taxon>Rhodobacterales</taxon>
        <taxon>Roseobacteraceae</taxon>
        <taxon>Roseovarius</taxon>
    </lineage>
</organism>
<dbReference type="InterPro" id="IPR001867">
    <property type="entry name" value="OmpR/PhoB-type_DNA-bd"/>
</dbReference>
<evidence type="ECO:0000313" key="5">
    <source>
        <dbReference type="Proteomes" id="UP000193207"/>
    </source>
</evidence>
<dbReference type="InterPro" id="IPR016032">
    <property type="entry name" value="Sig_transdc_resp-reg_C-effctor"/>
</dbReference>
<evidence type="ECO:0000256" key="2">
    <source>
        <dbReference type="PROSITE-ProRule" id="PRU01091"/>
    </source>
</evidence>